<comment type="caution">
    <text evidence="2">The sequence shown here is derived from an EMBL/GenBank/DDBJ whole genome shotgun (WGS) entry which is preliminary data.</text>
</comment>
<keyword evidence="3" id="KW-1185">Reference proteome</keyword>
<reference evidence="2 3" key="1">
    <citation type="submission" date="2018-05" db="EMBL/GenBank/DDBJ databases">
        <authorList>
            <person name="Zhang Y.-J."/>
        </authorList>
    </citation>
    <scope>NUCLEOTIDE SEQUENCE [LARGE SCALE GENOMIC DNA]</scope>
    <source>
        <strain evidence="2 3">CY04</strain>
    </source>
</reference>
<sequence length="115" mass="12374">MLNLPKYPQVLTSDMFQGKSYDCGAESRQNISGASTLALGAISQGAQPGNLLWHGASDDFTWLAIDNVAVAMDAQTVFEFGAKAAEHVRVHVFAARALKNAAPIPANYQDDSHWP</sequence>
<evidence type="ECO:0000313" key="2">
    <source>
        <dbReference type="EMBL" id="NIZ63520.1"/>
    </source>
</evidence>
<dbReference type="Pfam" id="PF14301">
    <property type="entry name" value="DUF4376"/>
    <property type="match status" value="1"/>
</dbReference>
<dbReference type="InterPro" id="IPR025484">
    <property type="entry name" value="DUF4376"/>
</dbReference>
<dbReference type="Proteomes" id="UP001429564">
    <property type="component" value="Unassembled WGS sequence"/>
</dbReference>
<proteinExistence type="predicted"/>
<feature type="domain" description="DUF4376" evidence="1">
    <location>
        <begin position="18"/>
        <end position="102"/>
    </location>
</feature>
<dbReference type="EMBL" id="QHLQ01000057">
    <property type="protein sequence ID" value="NIZ63520.1"/>
    <property type="molecule type" value="Genomic_DNA"/>
</dbReference>
<name>A0ABX0WCT7_9RHOB</name>
<accession>A0ABX0WCT7</accession>
<gene>
    <name evidence="2" type="ORF">DL239_21420</name>
</gene>
<organism evidence="2 3">
    <name type="scientific">Parasedimentitalea denitrificans</name>
    <dbReference type="NCBI Taxonomy" id="2211118"/>
    <lineage>
        <taxon>Bacteria</taxon>
        <taxon>Pseudomonadati</taxon>
        <taxon>Pseudomonadota</taxon>
        <taxon>Alphaproteobacteria</taxon>
        <taxon>Rhodobacterales</taxon>
        <taxon>Paracoccaceae</taxon>
        <taxon>Parasedimentitalea</taxon>
    </lineage>
</organism>
<evidence type="ECO:0000313" key="3">
    <source>
        <dbReference type="Proteomes" id="UP001429564"/>
    </source>
</evidence>
<evidence type="ECO:0000259" key="1">
    <source>
        <dbReference type="Pfam" id="PF14301"/>
    </source>
</evidence>
<protein>
    <recommendedName>
        <fullName evidence="1">DUF4376 domain-containing protein</fullName>
    </recommendedName>
</protein>